<organism evidence="2">
    <name type="scientific">Anguilla anguilla</name>
    <name type="common">European freshwater eel</name>
    <name type="synonym">Muraena anguilla</name>
    <dbReference type="NCBI Taxonomy" id="7936"/>
    <lineage>
        <taxon>Eukaryota</taxon>
        <taxon>Metazoa</taxon>
        <taxon>Chordata</taxon>
        <taxon>Craniata</taxon>
        <taxon>Vertebrata</taxon>
        <taxon>Euteleostomi</taxon>
        <taxon>Actinopterygii</taxon>
        <taxon>Neopterygii</taxon>
        <taxon>Teleostei</taxon>
        <taxon>Anguilliformes</taxon>
        <taxon>Anguillidae</taxon>
        <taxon>Anguilla</taxon>
    </lineage>
</organism>
<protein>
    <submittedName>
        <fullName evidence="2">Uncharacterized protein</fullName>
    </submittedName>
</protein>
<evidence type="ECO:0000313" key="2">
    <source>
        <dbReference type="EMBL" id="JAH33129.1"/>
    </source>
</evidence>
<feature type="chain" id="PRO_5002431844" evidence="1">
    <location>
        <begin position="23"/>
        <end position="40"/>
    </location>
</feature>
<dbReference type="AlphaFoldDB" id="A0A0E9RVH3"/>
<evidence type="ECO:0000256" key="1">
    <source>
        <dbReference type="SAM" id="SignalP"/>
    </source>
</evidence>
<reference evidence="2" key="2">
    <citation type="journal article" date="2015" name="Fish Shellfish Immunol.">
        <title>Early steps in the European eel (Anguilla anguilla)-Vibrio vulnificus interaction in the gills: Role of the RtxA13 toxin.</title>
        <authorList>
            <person name="Callol A."/>
            <person name="Pajuelo D."/>
            <person name="Ebbesson L."/>
            <person name="Teles M."/>
            <person name="MacKenzie S."/>
            <person name="Amaro C."/>
        </authorList>
    </citation>
    <scope>NUCLEOTIDE SEQUENCE</scope>
</reference>
<sequence>MQLGSHCLSLAFICGLLTQSLRHDLQKDPQIHKKRFFLQV</sequence>
<keyword evidence="1" id="KW-0732">Signal</keyword>
<dbReference type="EMBL" id="GBXM01075448">
    <property type="protein sequence ID" value="JAH33129.1"/>
    <property type="molecule type" value="Transcribed_RNA"/>
</dbReference>
<proteinExistence type="predicted"/>
<accession>A0A0E9RVH3</accession>
<name>A0A0E9RVH3_ANGAN</name>
<reference evidence="2" key="1">
    <citation type="submission" date="2014-11" db="EMBL/GenBank/DDBJ databases">
        <authorList>
            <person name="Amaro Gonzalez C."/>
        </authorList>
    </citation>
    <scope>NUCLEOTIDE SEQUENCE</scope>
</reference>
<feature type="signal peptide" evidence="1">
    <location>
        <begin position="1"/>
        <end position="22"/>
    </location>
</feature>